<dbReference type="InterPro" id="IPR011006">
    <property type="entry name" value="CheY-like_superfamily"/>
</dbReference>
<protein>
    <submittedName>
        <fullName evidence="4">Response regulator</fullName>
    </submittedName>
</protein>
<evidence type="ECO:0000259" key="3">
    <source>
        <dbReference type="PROSITE" id="PS50110"/>
    </source>
</evidence>
<dbReference type="PANTHER" id="PTHR44591">
    <property type="entry name" value="STRESS RESPONSE REGULATOR PROTEIN 1"/>
    <property type="match status" value="1"/>
</dbReference>
<dbReference type="Proteomes" id="UP000626220">
    <property type="component" value="Unassembled WGS sequence"/>
</dbReference>
<dbReference type="InterPro" id="IPR001789">
    <property type="entry name" value="Sig_transdc_resp-reg_receiver"/>
</dbReference>
<sequence>MDDSDRLPAPYPGPTAGRPLLGLTVLVVEDSRYASEALRLLCLRSGARIRRADSLRAARRHLQVYRPTAVIVDLGLPDGSGTELIRELDRAVPRISVLLGASADPGGEVEAAAAGADAFLAKPITSLALFQAAILSRLPADRQPAGPRGISDEHVVPDPLALQDDFTLVASRLEDPCGADIDYIAQFVAGLAYSSNDAALADAASALARARGSGNLAGAERSQLAGVLQARLAEPRAI</sequence>
<dbReference type="SMART" id="SM00448">
    <property type="entry name" value="REC"/>
    <property type="match status" value="1"/>
</dbReference>
<dbReference type="CDD" id="cd00156">
    <property type="entry name" value="REC"/>
    <property type="match status" value="1"/>
</dbReference>
<dbReference type="PANTHER" id="PTHR44591:SF3">
    <property type="entry name" value="RESPONSE REGULATORY DOMAIN-CONTAINING PROTEIN"/>
    <property type="match status" value="1"/>
</dbReference>
<keyword evidence="1 2" id="KW-0597">Phosphoprotein</keyword>
<dbReference type="SUPFAM" id="SSF52172">
    <property type="entry name" value="CheY-like"/>
    <property type="match status" value="1"/>
</dbReference>
<name>A0A8J3M6B8_9RHOB</name>
<keyword evidence="5" id="KW-1185">Reference proteome</keyword>
<reference evidence="4" key="1">
    <citation type="journal article" date="2014" name="Int. J. Syst. Evol. Microbiol.">
        <title>Complete genome sequence of Corynebacterium casei LMG S-19264T (=DSM 44701T), isolated from a smear-ripened cheese.</title>
        <authorList>
            <consortium name="US DOE Joint Genome Institute (JGI-PGF)"/>
            <person name="Walter F."/>
            <person name="Albersmeier A."/>
            <person name="Kalinowski J."/>
            <person name="Ruckert C."/>
        </authorList>
    </citation>
    <scope>NUCLEOTIDE SEQUENCE</scope>
    <source>
        <strain evidence="4">KCTC 42650</strain>
    </source>
</reference>
<dbReference type="Gene3D" id="3.40.50.2300">
    <property type="match status" value="1"/>
</dbReference>
<proteinExistence type="predicted"/>
<evidence type="ECO:0000313" key="5">
    <source>
        <dbReference type="Proteomes" id="UP000626220"/>
    </source>
</evidence>
<feature type="domain" description="Response regulatory" evidence="3">
    <location>
        <begin position="24"/>
        <end position="137"/>
    </location>
</feature>
<dbReference type="EMBL" id="BNCJ01000002">
    <property type="protein sequence ID" value="GHF40862.1"/>
    <property type="molecule type" value="Genomic_DNA"/>
</dbReference>
<dbReference type="GO" id="GO:0000160">
    <property type="term" value="P:phosphorelay signal transduction system"/>
    <property type="evidence" value="ECO:0007669"/>
    <property type="project" value="InterPro"/>
</dbReference>
<evidence type="ECO:0000256" key="2">
    <source>
        <dbReference type="PROSITE-ProRule" id="PRU00169"/>
    </source>
</evidence>
<gene>
    <name evidence="4" type="ORF">GCM10017056_10580</name>
</gene>
<comment type="caution">
    <text evidence="4">The sequence shown here is derived from an EMBL/GenBank/DDBJ whole genome shotgun (WGS) entry which is preliminary data.</text>
</comment>
<organism evidence="4 5">
    <name type="scientific">Seohaeicola zhoushanensis</name>
    <dbReference type="NCBI Taxonomy" id="1569283"/>
    <lineage>
        <taxon>Bacteria</taxon>
        <taxon>Pseudomonadati</taxon>
        <taxon>Pseudomonadota</taxon>
        <taxon>Alphaproteobacteria</taxon>
        <taxon>Rhodobacterales</taxon>
        <taxon>Roseobacteraceae</taxon>
        <taxon>Seohaeicola</taxon>
    </lineage>
</organism>
<dbReference type="PROSITE" id="PS50110">
    <property type="entry name" value="RESPONSE_REGULATORY"/>
    <property type="match status" value="1"/>
</dbReference>
<evidence type="ECO:0000313" key="4">
    <source>
        <dbReference type="EMBL" id="GHF40862.1"/>
    </source>
</evidence>
<dbReference type="AlphaFoldDB" id="A0A8J3M6B8"/>
<accession>A0A8J3M6B8</accession>
<feature type="modified residue" description="4-aspartylphosphate" evidence="2">
    <location>
        <position position="73"/>
    </location>
</feature>
<dbReference type="InterPro" id="IPR050595">
    <property type="entry name" value="Bact_response_regulator"/>
</dbReference>
<reference evidence="4" key="2">
    <citation type="submission" date="2020-09" db="EMBL/GenBank/DDBJ databases">
        <authorList>
            <person name="Sun Q."/>
            <person name="Kim S."/>
        </authorList>
    </citation>
    <scope>NUCLEOTIDE SEQUENCE</scope>
    <source>
        <strain evidence="4">KCTC 42650</strain>
    </source>
</reference>
<evidence type="ECO:0000256" key="1">
    <source>
        <dbReference type="ARBA" id="ARBA00022553"/>
    </source>
</evidence>
<dbReference type="Pfam" id="PF00072">
    <property type="entry name" value="Response_reg"/>
    <property type="match status" value="1"/>
</dbReference>
<dbReference type="RefSeq" id="WP_189678997.1">
    <property type="nucleotide sequence ID" value="NZ_BNCJ01000002.1"/>
</dbReference>